<comment type="subunit">
    <text evidence="6">Homodimer.</text>
</comment>
<dbReference type="CDD" id="cd00438">
    <property type="entry name" value="cupin_RmlC"/>
    <property type="match status" value="1"/>
</dbReference>
<comment type="catalytic activity">
    <reaction evidence="1 6">
        <text>dTDP-4-dehydro-6-deoxy-alpha-D-glucose = dTDP-4-dehydro-beta-L-rhamnose</text>
        <dbReference type="Rhea" id="RHEA:16969"/>
        <dbReference type="ChEBI" id="CHEBI:57649"/>
        <dbReference type="ChEBI" id="CHEBI:62830"/>
        <dbReference type="EC" id="5.1.3.13"/>
    </reaction>
</comment>
<evidence type="ECO:0000256" key="2">
    <source>
        <dbReference type="ARBA" id="ARBA00001997"/>
    </source>
</evidence>
<dbReference type="GO" id="GO:0005829">
    <property type="term" value="C:cytosol"/>
    <property type="evidence" value="ECO:0007669"/>
    <property type="project" value="TreeGrafter"/>
</dbReference>
<comment type="similarity">
    <text evidence="6">Belongs to the dTDP-4-dehydrorhamnose 3,5-epimerase family.</text>
</comment>
<dbReference type="NCBIfam" id="TIGR01221">
    <property type="entry name" value="rmlC"/>
    <property type="match status" value="1"/>
</dbReference>
<dbReference type="SUPFAM" id="SSF51182">
    <property type="entry name" value="RmlC-like cupins"/>
    <property type="match status" value="1"/>
</dbReference>
<feature type="active site" description="Proton donor" evidence="5">
    <location>
        <position position="135"/>
    </location>
</feature>
<evidence type="ECO:0000256" key="4">
    <source>
        <dbReference type="ARBA" id="ARBA00019595"/>
    </source>
</evidence>
<evidence type="ECO:0000313" key="7">
    <source>
        <dbReference type="EMBL" id="EEF60306.1"/>
    </source>
</evidence>
<dbReference type="AlphaFoldDB" id="B9XIP3"/>
<dbReference type="InterPro" id="IPR000888">
    <property type="entry name" value="RmlC-like"/>
</dbReference>
<dbReference type="GO" id="GO:0000271">
    <property type="term" value="P:polysaccharide biosynthetic process"/>
    <property type="evidence" value="ECO:0007669"/>
    <property type="project" value="TreeGrafter"/>
</dbReference>
<dbReference type="GO" id="GO:0008830">
    <property type="term" value="F:dTDP-4-dehydrorhamnose 3,5-epimerase activity"/>
    <property type="evidence" value="ECO:0007669"/>
    <property type="project" value="UniProtKB-UniRule"/>
</dbReference>
<dbReference type="Proteomes" id="UP000003688">
    <property type="component" value="Unassembled WGS sequence"/>
</dbReference>
<dbReference type="PANTHER" id="PTHR21047:SF2">
    <property type="entry name" value="THYMIDINE DIPHOSPHO-4-KETO-RHAMNOSE 3,5-EPIMERASE"/>
    <property type="match status" value="1"/>
</dbReference>
<evidence type="ECO:0000256" key="3">
    <source>
        <dbReference type="ARBA" id="ARBA00012098"/>
    </source>
</evidence>
<dbReference type="Pfam" id="PF00908">
    <property type="entry name" value="dTDP_sugar_isom"/>
    <property type="match status" value="1"/>
</dbReference>
<feature type="active site" description="Proton acceptor" evidence="5">
    <location>
        <position position="65"/>
    </location>
</feature>
<evidence type="ECO:0000313" key="8">
    <source>
        <dbReference type="Proteomes" id="UP000003688"/>
    </source>
</evidence>
<dbReference type="InterPro" id="IPR014710">
    <property type="entry name" value="RmlC-like_jellyroll"/>
</dbReference>
<name>B9XIP3_PEDPL</name>
<evidence type="ECO:0000256" key="5">
    <source>
        <dbReference type="PIRSR" id="PIRSR600888-1"/>
    </source>
</evidence>
<comment type="caution">
    <text evidence="7">The sequence shown here is derived from an EMBL/GenBank/DDBJ whole genome shotgun (WGS) entry which is preliminary data.</text>
</comment>
<dbReference type="PANTHER" id="PTHR21047">
    <property type="entry name" value="DTDP-6-DEOXY-D-GLUCOSE-3,5 EPIMERASE"/>
    <property type="match status" value="1"/>
</dbReference>
<dbReference type="UniPathway" id="UPA00124"/>
<dbReference type="InterPro" id="IPR011051">
    <property type="entry name" value="RmlC_Cupin_sf"/>
</dbReference>
<keyword evidence="6 7" id="KW-0413">Isomerase</keyword>
<dbReference type="EMBL" id="ABOX02000018">
    <property type="protein sequence ID" value="EEF60306.1"/>
    <property type="molecule type" value="Genomic_DNA"/>
</dbReference>
<accession>B9XIP3</accession>
<proteinExistence type="inferred from homology"/>
<dbReference type="STRING" id="320771.Cflav_PD3002"/>
<sequence length="182" mass="20885">MSAMIQLLETELTSVFVLKPRVFEDQRGSFVKTYNENLFEELGIPFKPREEFFSVSHKNVVRGMHFQLVGAAHDKLVYCPLGKVLDVVVDLRKWSKNYGKTMSRELSGSNREMLFIPVGFAHGFLALEDNTMMVYQTSTVHSPQHDAGFLWNSFGFDWPVQNPILSDRDKAFPALKDFQSPF</sequence>
<reference evidence="7 8" key="1">
    <citation type="journal article" date="2011" name="J. Bacteriol.">
        <title>Genome sequence of 'Pedosphaera parvula' Ellin514, an aerobic Verrucomicrobial isolate from pasture soil.</title>
        <authorList>
            <person name="Kant R."/>
            <person name="van Passel M.W."/>
            <person name="Sangwan P."/>
            <person name="Palva A."/>
            <person name="Lucas S."/>
            <person name="Copeland A."/>
            <person name="Lapidus A."/>
            <person name="Glavina Del Rio T."/>
            <person name="Dalin E."/>
            <person name="Tice H."/>
            <person name="Bruce D."/>
            <person name="Goodwin L."/>
            <person name="Pitluck S."/>
            <person name="Chertkov O."/>
            <person name="Larimer F.W."/>
            <person name="Land M.L."/>
            <person name="Hauser L."/>
            <person name="Brettin T.S."/>
            <person name="Detter J.C."/>
            <person name="Han S."/>
            <person name="de Vos W.M."/>
            <person name="Janssen P.H."/>
            <person name="Smidt H."/>
        </authorList>
    </citation>
    <scope>NUCLEOTIDE SEQUENCE [LARGE SCALE GENOMIC DNA]</scope>
    <source>
        <strain evidence="7 8">Ellin514</strain>
    </source>
</reference>
<comment type="pathway">
    <text evidence="6">Carbohydrate biosynthesis; dTDP-L-rhamnose biosynthesis.</text>
</comment>
<protein>
    <recommendedName>
        <fullName evidence="4 6">dTDP-4-dehydrorhamnose 3,5-epimerase</fullName>
        <ecNumber evidence="3 6">5.1.3.13</ecNumber>
    </recommendedName>
    <alternativeName>
        <fullName evidence="6">Thymidine diphospho-4-keto-rhamnose 3,5-epimerase</fullName>
    </alternativeName>
</protein>
<dbReference type="GO" id="GO:0019305">
    <property type="term" value="P:dTDP-rhamnose biosynthetic process"/>
    <property type="evidence" value="ECO:0007669"/>
    <property type="project" value="UniProtKB-UniRule"/>
</dbReference>
<evidence type="ECO:0000256" key="1">
    <source>
        <dbReference type="ARBA" id="ARBA00001298"/>
    </source>
</evidence>
<dbReference type="EC" id="5.1.3.13" evidence="3 6"/>
<dbReference type="Gene3D" id="2.60.120.10">
    <property type="entry name" value="Jelly Rolls"/>
    <property type="match status" value="1"/>
</dbReference>
<organism evidence="7 8">
    <name type="scientific">Pedosphaera parvula (strain Ellin514)</name>
    <dbReference type="NCBI Taxonomy" id="320771"/>
    <lineage>
        <taxon>Bacteria</taxon>
        <taxon>Pseudomonadati</taxon>
        <taxon>Verrucomicrobiota</taxon>
        <taxon>Pedosphaerae</taxon>
        <taxon>Pedosphaerales</taxon>
        <taxon>Pedosphaeraceae</taxon>
        <taxon>Pedosphaera</taxon>
    </lineage>
</organism>
<keyword evidence="8" id="KW-1185">Reference proteome</keyword>
<evidence type="ECO:0000256" key="6">
    <source>
        <dbReference type="RuleBase" id="RU364069"/>
    </source>
</evidence>
<comment type="function">
    <text evidence="2 6">Catalyzes the epimerization of the C3' and C5'positions of dTDP-6-deoxy-D-xylo-4-hexulose, forming dTDP-6-deoxy-L-lyxo-4-hexulose.</text>
</comment>
<gene>
    <name evidence="7" type="ORF">Cflav_PD3002</name>
</gene>